<protein>
    <recommendedName>
        <fullName evidence="5">ATG8-interacting protein 1</fullName>
    </recommendedName>
</protein>
<dbReference type="PANTHER" id="PTHR34797">
    <property type="entry name" value="ATG8-INTERACTING PROTEIN 2"/>
    <property type="match status" value="1"/>
</dbReference>
<gene>
    <name evidence="3" type="ORF">L484_003619</name>
</gene>
<evidence type="ECO:0008006" key="5">
    <source>
        <dbReference type="Google" id="ProtNLM"/>
    </source>
</evidence>
<dbReference type="InterPro" id="IPR040304">
    <property type="entry name" value="ATG8-IP-1/2"/>
</dbReference>
<feature type="compositionally biased region" description="Basic and acidic residues" evidence="1">
    <location>
        <begin position="209"/>
        <end position="218"/>
    </location>
</feature>
<dbReference type="AlphaFoldDB" id="W9SD03"/>
<proteinExistence type="predicted"/>
<evidence type="ECO:0000313" key="3">
    <source>
        <dbReference type="EMBL" id="EXC25884.1"/>
    </source>
</evidence>
<reference evidence="4" key="1">
    <citation type="submission" date="2013-01" db="EMBL/GenBank/DDBJ databases">
        <title>Draft Genome Sequence of a Mulberry Tree, Morus notabilis C.K. Schneid.</title>
        <authorList>
            <person name="He N."/>
            <person name="Zhao S."/>
        </authorList>
    </citation>
    <scope>NUCLEOTIDE SEQUENCE</scope>
</reference>
<evidence type="ECO:0000256" key="2">
    <source>
        <dbReference type="SAM" id="Phobius"/>
    </source>
</evidence>
<dbReference type="STRING" id="981085.W9SD03"/>
<dbReference type="EMBL" id="KE346087">
    <property type="protein sequence ID" value="EXC25884.1"/>
    <property type="molecule type" value="Genomic_DNA"/>
</dbReference>
<keyword evidence="2" id="KW-0812">Transmembrane</keyword>
<sequence length="355" mass="40023">MANNEEGEENTNRGNEWEVVSLTASAYAAAPGPEEVELNDNDKANMPAEEAETSHALFMSGHFVFPPSQHENLPLEPNNSTFHKDHGDKDVVNELAVEEAGRSSGKDEENWEFKGLAVPDEFQGIQIFDEKGNRLAFRGTDFEEGRNLQGLHLVEEQNLYSAAARYNSFQSETGLSGSTAFGEETAVPDFIEPLEQGSDAGDITRSPRPSKDDRHDGSRLPCGAWWKRGAASLYSQAKQANAFWSIFIAAAVMGLVILGQQWQQERWQTMQLKWQFRLNSELNRIKVMYPFFSPLAEDRQDVRPHISIKRCDCGRSSSRFSHQRQLNAHGTKSDAWWLTLELSFWLLGGPNEWEV</sequence>
<organism evidence="3 4">
    <name type="scientific">Morus notabilis</name>
    <dbReference type="NCBI Taxonomy" id="981085"/>
    <lineage>
        <taxon>Eukaryota</taxon>
        <taxon>Viridiplantae</taxon>
        <taxon>Streptophyta</taxon>
        <taxon>Embryophyta</taxon>
        <taxon>Tracheophyta</taxon>
        <taxon>Spermatophyta</taxon>
        <taxon>Magnoliopsida</taxon>
        <taxon>eudicotyledons</taxon>
        <taxon>Gunneridae</taxon>
        <taxon>Pentapetalae</taxon>
        <taxon>rosids</taxon>
        <taxon>fabids</taxon>
        <taxon>Rosales</taxon>
        <taxon>Moraceae</taxon>
        <taxon>Moreae</taxon>
        <taxon>Morus</taxon>
    </lineage>
</organism>
<evidence type="ECO:0000256" key="1">
    <source>
        <dbReference type="SAM" id="MobiDB-lite"/>
    </source>
</evidence>
<keyword evidence="4" id="KW-1185">Reference proteome</keyword>
<keyword evidence="2" id="KW-1133">Transmembrane helix</keyword>
<keyword evidence="2" id="KW-0472">Membrane</keyword>
<evidence type="ECO:0000313" key="4">
    <source>
        <dbReference type="Proteomes" id="UP000030645"/>
    </source>
</evidence>
<dbReference type="PANTHER" id="PTHR34797:SF1">
    <property type="entry name" value="ATG8-INTERACTING PROTEIN 2"/>
    <property type="match status" value="1"/>
</dbReference>
<feature type="region of interest" description="Disordered" evidence="1">
    <location>
        <begin position="192"/>
        <end position="219"/>
    </location>
</feature>
<name>W9SD03_9ROSA</name>
<feature type="transmembrane region" description="Helical" evidence="2">
    <location>
        <begin position="242"/>
        <end position="259"/>
    </location>
</feature>
<dbReference type="Proteomes" id="UP000030645">
    <property type="component" value="Unassembled WGS sequence"/>
</dbReference>
<dbReference type="eggNOG" id="KOG1347">
    <property type="taxonomic scope" value="Eukaryota"/>
</dbReference>
<accession>W9SD03</accession>